<dbReference type="NCBIfam" id="TIGR00254">
    <property type="entry name" value="GGDEF"/>
    <property type="match status" value="1"/>
</dbReference>
<organism evidence="3 4">
    <name type="scientific">Bacillus smithii 7_3_47FAA</name>
    <dbReference type="NCBI Taxonomy" id="665952"/>
    <lineage>
        <taxon>Bacteria</taxon>
        <taxon>Bacillati</taxon>
        <taxon>Bacillota</taxon>
        <taxon>Bacilli</taxon>
        <taxon>Bacillales</taxon>
        <taxon>Bacillaceae</taxon>
        <taxon>Bacillus</taxon>
    </lineage>
</organism>
<dbReference type="Pfam" id="PF00990">
    <property type="entry name" value="GGDEF"/>
    <property type="match status" value="1"/>
</dbReference>
<dbReference type="Pfam" id="PF00563">
    <property type="entry name" value="EAL"/>
    <property type="match status" value="1"/>
</dbReference>
<dbReference type="InterPro" id="IPR000160">
    <property type="entry name" value="GGDEF_dom"/>
</dbReference>
<keyword evidence="4" id="KW-1185">Reference proteome</keyword>
<name>G9QLY0_9BACI</name>
<dbReference type="PANTHER" id="PTHR44757:SF2">
    <property type="entry name" value="BIOFILM ARCHITECTURE MAINTENANCE PROTEIN MBAA"/>
    <property type="match status" value="1"/>
</dbReference>
<dbReference type="PATRIC" id="fig|665952.3.peg.2081"/>
<feature type="domain" description="GGDEF" evidence="2">
    <location>
        <begin position="1"/>
        <end position="107"/>
    </location>
</feature>
<dbReference type="CDD" id="cd01948">
    <property type="entry name" value="EAL"/>
    <property type="match status" value="1"/>
</dbReference>
<dbReference type="FunFam" id="3.20.20.450:FF:000001">
    <property type="entry name" value="Cyclic di-GMP phosphodiesterase yahA"/>
    <property type="match status" value="1"/>
</dbReference>
<evidence type="ECO:0000259" key="2">
    <source>
        <dbReference type="PROSITE" id="PS50887"/>
    </source>
</evidence>
<evidence type="ECO:0000259" key="1">
    <source>
        <dbReference type="PROSITE" id="PS50883"/>
    </source>
</evidence>
<dbReference type="SMART" id="SM00267">
    <property type="entry name" value="GGDEF"/>
    <property type="match status" value="1"/>
</dbReference>
<dbReference type="InterPro" id="IPR043128">
    <property type="entry name" value="Rev_trsase/Diguanyl_cyclase"/>
</dbReference>
<evidence type="ECO:0000313" key="4">
    <source>
        <dbReference type="Proteomes" id="UP000011747"/>
    </source>
</evidence>
<dbReference type="CDD" id="cd01949">
    <property type="entry name" value="GGDEF"/>
    <property type="match status" value="1"/>
</dbReference>
<dbReference type="Gene3D" id="3.20.20.450">
    <property type="entry name" value="EAL domain"/>
    <property type="match status" value="1"/>
</dbReference>
<sequence length="407" mass="46870">MLEKIAERLQEVIGKHGTVYRVGGDEFVALVKYGEKREPYVQLAQQIMEVIGRKMEVEEYEVFITTSIGLSFYPNDGEDPDTLFQVAEVALSRAKEFGKNNCQIYVSSMKRSTFKMYHLEKELRKALKNEYLSIEYQPRIEANTNQIVGAEALLRWHHPEWGTVLPSEFIPLAEEGGLINEIGDWVIRKVCEQIHEWQSQNIEVPTISINISAKRFLKKGLYETILQATTDHQIEPSQLEMEITELSLLLLNDLVLEQWRKLQNLGVRIALDDFGTGYSSINSLRKYPIDTLKIDRSFIQYLEENVIDQAIIKALIEMAHAMGTRVVAEGVETKSQLQFLQQCRCDEIQGFLFSKSLPGKEIGQLFIQKMVIPQEMISSEKRKTFNPIHRILLFVTCHPIKQTTDNE</sequence>
<dbReference type="EMBL" id="ACWF01000108">
    <property type="protein sequence ID" value="EHL77687.1"/>
    <property type="molecule type" value="Genomic_DNA"/>
</dbReference>
<dbReference type="InterPro" id="IPR052155">
    <property type="entry name" value="Biofilm_reg_signaling"/>
</dbReference>
<dbReference type="PROSITE" id="PS50887">
    <property type="entry name" value="GGDEF"/>
    <property type="match status" value="1"/>
</dbReference>
<dbReference type="Gene3D" id="3.30.70.270">
    <property type="match status" value="1"/>
</dbReference>
<dbReference type="Proteomes" id="UP000011747">
    <property type="component" value="Unassembled WGS sequence"/>
</dbReference>
<dbReference type="InterPro" id="IPR029787">
    <property type="entry name" value="Nucleotide_cyclase"/>
</dbReference>
<dbReference type="HOGENOM" id="CLU_000445_70_50_9"/>
<feature type="domain" description="EAL" evidence="1">
    <location>
        <begin position="116"/>
        <end position="370"/>
    </location>
</feature>
<gene>
    <name evidence="3" type="ORF">HMPREF1015_02038</name>
</gene>
<dbReference type="SUPFAM" id="SSF141868">
    <property type="entry name" value="EAL domain-like"/>
    <property type="match status" value="1"/>
</dbReference>
<evidence type="ECO:0000313" key="3">
    <source>
        <dbReference type="EMBL" id="EHL77687.1"/>
    </source>
</evidence>
<dbReference type="SMART" id="SM00052">
    <property type="entry name" value="EAL"/>
    <property type="match status" value="1"/>
</dbReference>
<dbReference type="InterPro" id="IPR001633">
    <property type="entry name" value="EAL_dom"/>
</dbReference>
<dbReference type="PANTHER" id="PTHR44757">
    <property type="entry name" value="DIGUANYLATE CYCLASE DGCP"/>
    <property type="match status" value="1"/>
</dbReference>
<comment type="caution">
    <text evidence="3">The sequence shown here is derived from an EMBL/GenBank/DDBJ whole genome shotgun (WGS) entry which is preliminary data.</text>
</comment>
<dbReference type="AlphaFoldDB" id="G9QLY0"/>
<accession>G9QLY0</accession>
<dbReference type="InterPro" id="IPR035919">
    <property type="entry name" value="EAL_sf"/>
</dbReference>
<proteinExistence type="predicted"/>
<reference evidence="3 4" key="1">
    <citation type="submission" date="2011-09" db="EMBL/GenBank/DDBJ databases">
        <title>The Genome Sequence of Bacillus smithii 7_3_47FAA.</title>
        <authorList>
            <consortium name="The Broad Institute Genome Sequencing Platform"/>
            <person name="Earl A."/>
            <person name="Ward D."/>
            <person name="Feldgarden M."/>
            <person name="Gevers D."/>
            <person name="Daigneault M."/>
            <person name="Strauss J."/>
            <person name="Allen-Vercoe E."/>
            <person name="Young S.K."/>
            <person name="Zeng Q."/>
            <person name="Gargeya S."/>
            <person name="Fitzgerald M."/>
            <person name="Haas B."/>
            <person name="Abouelleil A."/>
            <person name="Alvarado L."/>
            <person name="Arachchi H.M."/>
            <person name="Berlin A."/>
            <person name="Brown A."/>
            <person name="Chapman S.B."/>
            <person name="Chen Z."/>
            <person name="Dunbar C."/>
            <person name="Freedman E."/>
            <person name="Gearin G."/>
            <person name="Goldberg J."/>
            <person name="Griggs A."/>
            <person name="Gujja S."/>
            <person name="Heiman D."/>
            <person name="Howarth C."/>
            <person name="Larson L."/>
            <person name="Lui A."/>
            <person name="MacDonald P.J.P."/>
            <person name="Montmayeur A."/>
            <person name="Murphy C."/>
            <person name="Neiman D."/>
            <person name="Pearson M."/>
            <person name="Priest M."/>
            <person name="Roberts A."/>
            <person name="Saif S."/>
            <person name="Shea T."/>
            <person name="Shenoy N."/>
            <person name="Sisk P."/>
            <person name="Stolte C."/>
            <person name="Sykes S."/>
            <person name="Wortman J."/>
            <person name="Nusbaum C."/>
            <person name="Birren B."/>
        </authorList>
    </citation>
    <scope>NUCLEOTIDE SEQUENCE [LARGE SCALE GENOMIC DNA]</scope>
    <source>
        <strain evidence="3 4">7_3_47FAA</strain>
    </source>
</reference>
<protein>
    <submittedName>
        <fullName evidence="3">Diguanylate cyclase (GGDEF) domain-containing protein</fullName>
    </submittedName>
</protein>
<dbReference type="SUPFAM" id="SSF55073">
    <property type="entry name" value="Nucleotide cyclase"/>
    <property type="match status" value="1"/>
</dbReference>
<dbReference type="PROSITE" id="PS50883">
    <property type="entry name" value="EAL"/>
    <property type="match status" value="1"/>
</dbReference>